<feature type="transmembrane region" description="Helical" evidence="17">
    <location>
        <begin position="188"/>
        <end position="206"/>
    </location>
</feature>
<keyword evidence="6 17" id="KW-0679">Respiratory chain</keyword>
<proteinExistence type="inferred from homology"/>
<keyword evidence="12 17" id="KW-0520">NAD</keyword>
<feature type="transmembrane region" description="Helical" evidence="17">
    <location>
        <begin position="113"/>
        <end position="133"/>
    </location>
</feature>
<keyword evidence="7 17" id="KW-0812">Transmembrane</keyword>
<keyword evidence="10 17" id="KW-0249">Electron transport</keyword>
<reference evidence="19" key="1">
    <citation type="submission" date="2023-11" db="EMBL/GenBank/DDBJ databases">
        <title>Species delimitation and phylogenetic relationships of the Prionospio complex (Annelida, Spionidae) in the Northeast Atlantic.</title>
        <authorList>
            <person name="Hektoen M.M."/>
            <person name="Bakken T."/>
            <person name="Radashevsky V.I."/>
            <person name="Ekrem T."/>
            <person name="Dunshea G."/>
        </authorList>
    </citation>
    <scope>NUCLEOTIDE SEQUENCE</scope>
    <source>
        <strain evidence="20">NTNU-VM:84083</strain>
        <strain evidence="19">NTNU-VM:84089</strain>
        <strain evidence="21">NTNU-VM:84092</strain>
    </source>
</reference>
<feature type="transmembrane region" description="Helical" evidence="17">
    <location>
        <begin position="81"/>
        <end position="101"/>
    </location>
</feature>
<dbReference type="GO" id="GO:0006120">
    <property type="term" value="P:mitochondrial electron transport, NADH to ubiquinone"/>
    <property type="evidence" value="ECO:0007669"/>
    <property type="project" value="InterPro"/>
</dbReference>
<dbReference type="GO" id="GO:0005743">
    <property type="term" value="C:mitochondrial inner membrane"/>
    <property type="evidence" value="ECO:0007669"/>
    <property type="project" value="UniProtKB-SubCell"/>
</dbReference>
<dbReference type="PANTHER" id="PTHR46552">
    <property type="entry name" value="NADH-UBIQUINONE OXIDOREDUCTASE CHAIN 2"/>
    <property type="match status" value="1"/>
</dbReference>
<gene>
    <name evidence="19" type="primary">ND2</name>
</gene>
<feature type="transmembrane region" description="Helical" evidence="17">
    <location>
        <begin position="299"/>
        <end position="319"/>
    </location>
</feature>
<evidence type="ECO:0000256" key="11">
    <source>
        <dbReference type="ARBA" id="ARBA00022989"/>
    </source>
</evidence>
<evidence type="ECO:0000259" key="18">
    <source>
        <dbReference type="Pfam" id="PF00361"/>
    </source>
</evidence>
<evidence type="ECO:0000313" key="19">
    <source>
        <dbReference type="EMBL" id="WZB40588.1"/>
    </source>
</evidence>
<dbReference type="InterPro" id="IPR001750">
    <property type="entry name" value="ND/Mrp_TM"/>
</dbReference>
<keyword evidence="11 17" id="KW-1133">Transmembrane helix</keyword>
<dbReference type="Pfam" id="PF00361">
    <property type="entry name" value="Proton_antipo_M"/>
    <property type="match status" value="2"/>
</dbReference>
<keyword evidence="15 17" id="KW-0472">Membrane</keyword>
<dbReference type="EMBL" id="OR935924">
    <property type="protein sequence ID" value="WZB40640.1"/>
    <property type="molecule type" value="Genomic_DNA"/>
</dbReference>
<evidence type="ECO:0000256" key="6">
    <source>
        <dbReference type="ARBA" id="ARBA00022660"/>
    </source>
</evidence>
<feature type="transmembrane region" description="Helical" evidence="17">
    <location>
        <begin position="139"/>
        <end position="157"/>
    </location>
</feature>
<feature type="domain" description="NADH:quinone oxidoreductase/Mrp antiporter transmembrane" evidence="18">
    <location>
        <begin position="81"/>
        <end position="253"/>
    </location>
</feature>
<dbReference type="InterPro" id="IPR003917">
    <property type="entry name" value="NADH_UbQ_OxRdtase_chain2"/>
</dbReference>
<evidence type="ECO:0000256" key="8">
    <source>
        <dbReference type="ARBA" id="ARBA00022792"/>
    </source>
</evidence>
<evidence type="ECO:0000256" key="15">
    <source>
        <dbReference type="ARBA" id="ARBA00023136"/>
    </source>
</evidence>
<dbReference type="EMBL" id="OR935923">
    <property type="protein sequence ID" value="WZB40627.1"/>
    <property type="molecule type" value="Genomic_DNA"/>
</dbReference>
<dbReference type="PRINTS" id="PR01436">
    <property type="entry name" value="NADHDHGNASE2"/>
</dbReference>
<evidence type="ECO:0000256" key="14">
    <source>
        <dbReference type="ARBA" id="ARBA00023128"/>
    </source>
</evidence>
<accession>A0AAU6QH23</accession>
<feature type="transmembrane region" description="Helical" evidence="17">
    <location>
        <begin position="227"/>
        <end position="245"/>
    </location>
</feature>
<feature type="transmembrane region" description="Helical" evidence="17">
    <location>
        <begin position="257"/>
        <end position="279"/>
    </location>
</feature>
<keyword evidence="14 17" id="KW-0496">Mitochondrion</keyword>
<keyword evidence="8 17" id="KW-0999">Mitochondrion inner membrane</keyword>
<comment type="catalytic activity">
    <reaction evidence="16 17">
        <text>a ubiquinone + NADH + 5 H(+)(in) = a ubiquinol + NAD(+) + 4 H(+)(out)</text>
        <dbReference type="Rhea" id="RHEA:29091"/>
        <dbReference type="Rhea" id="RHEA-COMP:9565"/>
        <dbReference type="Rhea" id="RHEA-COMP:9566"/>
        <dbReference type="ChEBI" id="CHEBI:15378"/>
        <dbReference type="ChEBI" id="CHEBI:16389"/>
        <dbReference type="ChEBI" id="CHEBI:17976"/>
        <dbReference type="ChEBI" id="CHEBI:57540"/>
        <dbReference type="ChEBI" id="CHEBI:57945"/>
        <dbReference type="EC" id="7.1.1.2"/>
    </reaction>
</comment>
<evidence type="ECO:0000256" key="17">
    <source>
        <dbReference type="RuleBase" id="RU003403"/>
    </source>
</evidence>
<feature type="domain" description="NADH:quinone oxidoreductase/Mrp antiporter transmembrane" evidence="18">
    <location>
        <begin position="25"/>
        <end position="76"/>
    </location>
</feature>
<dbReference type="GO" id="GO:0008137">
    <property type="term" value="F:NADH dehydrogenase (ubiquinone) activity"/>
    <property type="evidence" value="ECO:0007669"/>
    <property type="project" value="UniProtKB-EC"/>
</dbReference>
<evidence type="ECO:0000256" key="16">
    <source>
        <dbReference type="ARBA" id="ARBA00049551"/>
    </source>
</evidence>
<evidence type="ECO:0000256" key="4">
    <source>
        <dbReference type="ARBA" id="ARBA00021008"/>
    </source>
</evidence>
<evidence type="ECO:0000256" key="3">
    <source>
        <dbReference type="ARBA" id="ARBA00012944"/>
    </source>
</evidence>
<dbReference type="InterPro" id="IPR050175">
    <property type="entry name" value="Complex_I_Subunit_2"/>
</dbReference>
<evidence type="ECO:0000256" key="1">
    <source>
        <dbReference type="ARBA" id="ARBA00004448"/>
    </source>
</evidence>
<evidence type="ECO:0000256" key="7">
    <source>
        <dbReference type="ARBA" id="ARBA00022692"/>
    </source>
</evidence>
<dbReference type="EMBL" id="OR935920">
    <property type="protein sequence ID" value="WZB40588.1"/>
    <property type="molecule type" value="Genomic_DNA"/>
</dbReference>
<comment type="function">
    <text evidence="17">Core subunit of the mitochondrial membrane respiratory chain NADH dehydrogenase (Complex I) which catalyzes electron transfer from NADH through the respiratory chain, using ubiquinone as an electron acceptor. Essential for the catalytic activity and assembly of complex I.</text>
</comment>
<evidence type="ECO:0000313" key="20">
    <source>
        <dbReference type="EMBL" id="WZB40627.1"/>
    </source>
</evidence>
<dbReference type="EC" id="7.1.1.2" evidence="3 17"/>
<evidence type="ECO:0000256" key="5">
    <source>
        <dbReference type="ARBA" id="ARBA00022448"/>
    </source>
</evidence>
<organism evidence="19">
    <name type="scientific">Prionospio plumosa</name>
    <dbReference type="NCBI Taxonomy" id="3050096"/>
    <lineage>
        <taxon>Eukaryota</taxon>
        <taxon>Metazoa</taxon>
        <taxon>Spiralia</taxon>
        <taxon>Lophotrochozoa</taxon>
        <taxon>Annelida</taxon>
        <taxon>Polychaeta</taxon>
        <taxon>Sedentaria</taxon>
        <taxon>Canalipalpata</taxon>
        <taxon>Spionida</taxon>
        <taxon>Spionidae</taxon>
        <taxon>Prionospio</taxon>
    </lineage>
</organism>
<dbReference type="AlphaFoldDB" id="A0AAU6QH23"/>
<evidence type="ECO:0000256" key="10">
    <source>
        <dbReference type="ARBA" id="ARBA00022982"/>
    </source>
</evidence>
<keyword evidence="13 17" id="KW-0830">Ubiquinone</keyword>
<name>A0AAU6QH23_9ANNE</name>
<comment type="subcellular location">
    <subcellularLocation>
        <location evidence="1 17">Mitochondrion inner membrane</location>
        <topology evidence="1 17">Multi-pass membrane protein</topology>
    </subcellularLocation>
</comment>
<evidence type="ECO:0000256" key="13">
    <source>
        <dbReference type="ARBA" id="ARBA00023075"/>
    </source>
</evidence>
<evidence type="ECO:0000313" key="21">
    <source>
        <dbReference type="EMBL" id="WZB40640.1"/>
    </source>
</evidence>
<feature type="transmembrane region" description="Helical" evidence="17">
    <location>
        <begin position="6"/>
        <end position="36"/>
    </location>
</feature>
<geneLocation type="mitochondrion" evidence="19"/>
<dbReference type="PANTHER" id="PTHR46552:SF1">
    <property type="entry name" value="NADH-UBIQUINONE OXIDOREDUCTASE CHAIN 2"/>
    <property type="match status" value="1"/>
</dbReference>
<protein>
    <recommendedName>
        <fullName evidence="4 17">NADH-ubiquinone oxidoreductase chain 2</fullName>
        <ecNumber evidence="3 17">7.1.1.2</ecNumber>
    </recommendedName>
</protein>
<evidence type="ECO:0000256" key="2">
    <source>
        <dbReference type="ARBA" id="ARBA00007012"/>
    </source>
</evidence>
<evidence type="ECO:0000256" key="9">
    <source>
        <dbReference type="ARBA" id="ARBA00022967"/>
    </source>
</evidence>
<keyword evidence="9 17" id="KW-1278">Translocase</keyword>
<comment type="similarity">
    <text evidence="2 17">Belongs to the complex I subunit 2 family.</text>
</comment>
<evidence type="ECO:0000256" key="12">
    <source>
        <dbReference type="ARBA" id="ARBA00023027"/>
    </source>
</evidence>
<keyword evidence="5" id="KW-0813">Transport</keyword>
<sequence length="322" mass="35751">MILYPYMNLFIFTLISSTIMAISSCHWLMIWMALELNMISFIPIISSSNWFQESEATLKYILFQALGSSFLLLGIMNPSWFFMITLGLIMKLGAAPFHFWFPPTMKSISWPSATVLMTWQKVAPMFLLIMNLPPSSGKMLMLLGAFGALLGGVGGMLQSTIRPMLAYSSIGHMGWMIAVAPVSPSISLLYLIFYILISIPIMWSAYISNINSLKTSKAPVPTLAPMLLLPNILSLSGLPPLLGFIPKLMSILSFPLFIIPIILIVGSLINLSYYLNFFFSLSMSSYSKKKERLPLSPPLTLSAITWLACSPFPAIYVVLAMV</sequence>